<sequence length="80" mass="8590">MNADLPGTDAFDGATQFVRQEDVAASIPCGKDVNDFVAAVRPYADAGFDEIALVQVGGGHQKPFLRWAQETLLPALRESL</sequence>
<dbReference type="STRING" id="310780.SAMN05216267_105444"/>
<dbReference type="InterPro" id="IPR036661">
    <property type="entry name" value="Luciferase-like_sf"/>
</dbReference>
<dbReference type="AlphaFoldDB" id="A0A1H8TJF0"/>
<accession>A0A1H8TJF0</accession>
<protein>
    <submittedName>
        <fullName evidence="1">Uncharacterized protein</fullName>
    </submittedName>
</protein>
<evidence type="ECO:0000313" key="2">
    <source>
        <dbReference type="Proteomes" id="UP000181951"/>
    </source>
</evidence>
<reference evidence="1 2" key="1">
    <citation type="submission" date="2016-10" db="EMBL/GenBank/DDBJ databases">
        <authorList>
            <person name="de Groot N.N."/>
        </authorList>
    </citation>
    <scope>NUCLEOTIDE SEQUENCE [LARGE SCALE GENOMIC DNA]</scope>
    <source>
        <strain evidence="1 2">CGMCC 4.2026</strain>
    </source>
</reference>
<organism evidence="1 2">
    <name type="scientific">Actinacidiphila rubida</name>
    <dbReference type="NCBI Taxonomy" id="310780"/>
    <lineage>
        <taxon>Bacteria</taxon>
        <taxon>Bacillati</taxon>
        <taxon>Actinomycetota</taxon>
        <taxon>Actinomycetes</taxon>
        <taxon>Kitasatosporales</taxon>
        <taxon>Streptomycetaceae</taxon>
        <taxon>Actinacidiphila</taxon>
    </lineage>
</organism>
<dbReference type="EMBL" id="FODD01000054">
    <property type="protein sequence ID" value="SEO91092.1"/>
    <property type="molecule type" value="Genomic_DNA"/>
</dbReference>
<proteinExistence type="predicted"/>
<dbReference type="SUPFAM" id="SSF51679">
    <property type="entry name" value="Bacterial luciferase-like"/>
    <property type="match status" value="1"/>
</dbReference>
<gene>
    <name evidence="1" type="ORF">SAMN05216267_105444</name>
</gene>
<evidence type="ECO:0000313" key="1">
    <source>
        <dbReference type="EMBL" id="SEO91092.1"/>
    </source>
</evidence>
<dbReference type="GO" id="GO:0016705">
    <property type="term" value="F:oxidoreductase activity, acting on paired donors, with incorporation or reduction of molecular oxygen"/>
    <property type="evidence" value="ECO:0007669"/>
    <property type="project" value="InterPro"/>
</dbReference>
<keyword evidence="2" id="KW-1185">Reference proteome</keyword>
<dbReference type="Proteomes" id="UP000181951">
    <property type="component" value="Unassembled WGS sequence"/>
</dbReference>
<name>A0A1H8TJF0_9ACTN</name>